<dbReference type="InterPro" id="IPR006303">
    <property type="entry name" value="FliR"/>
</dbReference>
<keyword evidence="11" id="KW-0282">Flagellum</keyword>
<keyword evidence="7 10" id="KW-0472">Membrane</keyword>
<keyword evidence="5 10" id="KW-0812">Transmembrane</keyword>
<dbReference type="Pfam" id="PF01311">
    <property type="entry name" value="Bac_export_1"/>
    <property type="match status" value="1"/>
</dbReference>
<comment type="caution">
    <text evidence="11">The sequence shown here is derived from an EMBL/GenBank/DDBJ whole genome shotgun (WGS) entry which is preliminary data.</text>
</comment>
<sequence length="257" mass="28238">MISLSINLLQIRIFLSVLLRFSLVLFLLPVFRTHQVPTSVKAWSVWALSLMATPFIAPFVPPLPLEPLALVGMIFSELIYATFFALSMNIIFGAYHMAGQVMSFQMGLGVAEVIDPQTGIRDVLLSQWLQILATLFFFAIDGHLVVVRTFMESFRAVPVGSFLPTPNILQSVLLLSGRLFVIALKIAAPIMAAQLVLQAGFAVVTKFSPQIHILMVSFPITIGVGILFALLSLSEWAGFTANTLTELLKFFRAVGLP</sequence>
<dbReference type="AlphaFoldDB" id="A0A3N1VGB7"/>
<dbReference type="GO" id="GO:0005886">
    <property type="term" value="C:plasma membrane"/>
    <property type="evidence" value="ECO:0007669"/>
    <property type="project" value="UniProtKB-SubCell"/>
</dbReference>
<evidence type="ECO:0000256" key="2">
    <source>
        <dbReference type="ARBA" id="ARBA00009772"/>
    </source>
</evidence>
<reference evidence="11 12" key="1">
    <citation type="submission" date="2018-11" db="EMBL/GenBank/DDBJ databases">
        <title>Genomic Encyclopedia of Type Strains, Phase IV (KMG-IV): sequencing the most valuable type-strain genomes for metagenomic binning, comparative biology and taxonomic classification.</title>
        <authorList>
            <person name="Goeker M."/>
        </authorList>
    </citation>
    <scope>NUCLEOTIDE SEQUENCE [LARGE SCALE GENOMIC DNA]</scope>
    <source>
        <strain evidence="11 12">DSM 22027</strain>
    </source>
</reference>
<dbReference type="PANTHER" id="PTHR30065:SF1">
    <property type="entry name" value="SURFACE PRESENTATION OF ANTIGENS PROTEIN SPAR"/>
    <property type="match status" value="1"/>
</dbReference>
<evidence type="ECO:0000256" key="6">
    <source>
        <dbReference type="ARBA" id="ARBA00022989"/>
    </source>
</evidence>
<dbReference type="PANTHER" id="PTHR30065">
    <property type="entry name" value="FLAGELLAR BIOSYNTHETIC PROTEIN FLIR"/>
    <property type="match status" value="1"/>
</dbReference>
<keyword evidence="4 10" id="KW-1003">Cell membrane</keyword>
<comment type="subcellular location">
    <subcellularLocation>
        <location evidence="10">Cell membrane</location>
        <topology evidence="10">Multi-pass membrane protein</topology>
    </subcellularLocation>
    <subcellularLocation>
        <location evidence="10">Bacterial flagellum basal body</location>
    </subcellularLocation>
</comment>
<feature type="transmembrane region" description="Helical" evidence="10">
    <location>
        <begin position="172"/>
        <end position="191"/>
    </location>
</feature>
<evidence type="ECO:0000256" key="5">
    <source>
        <dbReference type="ARBA" id="ARBA00022692"/>
    </source>
</evidence>
<dbReference type="GO" id="GO:0044780">
    <property type="term" value="P:bacterial-type flagellum assembly"/>
    <property type="evidence" value="ECO:0007669"/>
    <property type="project" value="UniProtKB-UniRule"/>
</dbReference>
<dbReference type="GO" id="GO:0006605">
    <property type="term" value="P:protein targeting"/>
    <property type="evidence" value="ECO:0007669"/>
    <property type="project" value="UniProtKB-UniRule"/>
</dbReference>
<feature type="transmembrane region" description="Helical" evidence="10">
    <location>
        <begin position="77"/>
        <end position="98"/>
    </location>
</feature>
<evidence type="ECO:0000313" key="12">
    <source>
        <dbReference type="Proteomes" id="UP000276223"/>
    </source>
</evidence>
<evidence type="ECO:0000313" key="11">
    <source>
        <dbReference type="EMBL" id="ROR01886.1"/>
    </source>
</evidence>
<feature type="transmembrane region" description="Helical" evidence="10">
    <location>
        <begin position="211"/>
        <end position="233"/>
    </location>
</feature>
<evidence type="ECO:0000256" key="3">
    <source>
        <dbReference type="ARBA" id="ARBA00021717"/>
    </source>
</evidence>
<evidence type="ECO:0000256" key="7">
    <source>
        <dbReference type="ARBA" id="ARBA00023136"/>
    </source>
</evidence>
<keyword evidence="12" id="KW-1185">Reference proteome</keyword>
<keyword evidence="6 10" id="KW-1133">Transmembrane helix</keyword>
<dbReference type="InterPro" id="IPR002010">
    <property type="entry name" value="T3SS_IM_R"/>
</dbReference>
<proteinExistence type="inferred from homology"/>
<evidence type="ECO:0000256" key="8">
    <source>
        <dbReference type="ARBA" id="ARBA00023143"/>
    </source>
</evidence>
<gene>
    <name evidence="11" type="ORF">EDC27_1080</name>
</gene>
<comment type="function">
    <text evidence="1 10">Role in flagellar biosynthesis.</text>
</comment>
<comment type="similarity">
    <text evidence="2 10">Belongs to the FliR/MopE/SpaR family.</text>
</comment>
<dbReference type="RefSeq" id="WP_123289571.1">
    <property type="nucleotide sequence ID" value="NZ_RJVA01000010.1"/>
</dbReference>
<dbReference type="PRINTS" id="PR00953">
    <property type="entry name" value="TYPE3IMRPROT"/>
</dbReference>
<name>A0A3N1VGB7_9BACT</name>
<evidence type="ECO:0000256" key="4">
    <source>
        <dbReference type="ARBA" id="ARBA00022475"/>
    </source>
</evidence>
<accession>A0A3N1VGB7</accession>
<keyword evidence="8 10" id="KW-0975">Bacterial flagellum</keyword>
<feature type="transmembrane region" description="Helical" evidence="10">
    <location>
        <begin position="12"/>
        <end position="31"/>
    </location>
</feature>
<feature type="transmembrane region" description="Helical" evidence="10">
    <location>
        <begin position="128"/>
        <end position="151"/>
    </location>
</feature>
<feature type="transmembrane region" description="Helical" evidence="10">
    <location>
        <begin position="43"/>
        <end position="65"/>
    </location>
</feature>
<organism evidence="11 12">
    <name type="scientific">Desulfosoma caldarium</name>
    <dbReference type="NCBI Taxonomy" id="610254"/>
    <lineage>
        <taxon>Bacteria</taxon>
        <taxon>Pseudomonadati</taxon>
        <taxon>Thermodesulfobacteriota</taxon>
        <taxon>Syntrophobacteria</taxon>
        <taxon>Syntrophobacterales</taxon>
        <taxon>Syntrophobacteraceae</taxon>
        <taxon>Desulfosoma</taxon>
    </lineage>
</organism>
<keyword evidence="11" id="KW-0966">Cell projection</keyword>
<dbReference type="GO" id="GO:0009425">
    <property type="term" value="C:bacterial-type flagellum basal body"/>
    <property type="evidence" value="ECO:0007669"/>
    <property type="project" value="UniProtKB-SubCell"/>
</dbReference>
<dbReference type="Proteomes" id="UP000276223">
    <property type="component" value="Unassembled WGS sequence"/>
</dbReference>
<dbReference type="OrthoDB" id="9797790at2"/>
<protein>
    <recommendedName>
        <fullName evidence="3 9">Flagellar biosynthetic protein FliR</fullName>
    </recommendedName>
</protein>
<evidence type="ECO:0000256" key="10">
    <source>
        <dbReference type="RuleBase" id="RU362071"/>
    </source>
</evidence>
<evidence type="ECO:0000256" key="1">
    <source>
        <dbReference type="ARBA" id="ARBA00002578"/>
    </source>
</evidence>
<dbReference type="EMBL" id="RJVA01000010">
    <property type="protein sequence ID" value="ROR01886.1"/>
    <property type="molecule type" value="Genomic_DNA"/>
</dbReference>
<dbReference type="NCBIfam" id="TIGR01400">
    <property type="entry name" value="fliR"/>
    <property type="match status" value="1"/>
</dbReference>
<keyword evidence="11" id="KW-0969">Cilium</keyword>
<evidence type="ECO:0000256" key="9">
    <source>
        <dbReference type="NCBIfam" id="TIGR01400"/>
    </source>
</evidence>